<organism evidence="1 2">
    <name type="scientific">Tripterygium wilfordii</name>
    <name type="common">Thunder God vine</name>
    <dbReference type="NCBI Taxonomy" id="458696"/>
    <lineage>
        <taxon>Eukaryota</taxon>
        <taxon>Viridiplantae</taxon>
        <taxon>Streptophyta</taxon>
        <taxon>Embryophyta</taxon>
        <taxon>Tracheophyta</taxon>
        <taxon>Spermatophyta</taxon>
        <taxon>Magnoliopsida</taxon>
        <taxon>eudicotyledons</taxon>
        <taxon>Gunneridae</taxon>
        <taxon>Pentapetalae</taxon>
        <taxon>rosids</taxon>
        <taxon>fabids</taxon>
        <taxon>Celastrales</taxon>
        <taxon>Celastraceae</taxon>
        <taxon>Tripterygium</taxon>
    </lineage>
</organism>
<evidence type="ECO:0000313" key="2">
    <source>
        <dbReference type="Proteomes" id="UP000593562"/>
    </source>
</evidence>
<protein>
    <submittedName>
        <fullName evidence="1">Uncharacterized protein</fullName>
    </submittedName>
</protein>
<dbReference type="EMBL" id="JAAARO010000013">
    <property type="protein sequence ID" value="KAF5737673.1"/>
    <property type="molecule type" value="Genomic_DNA"/>
</dbReference>
<keyword evidence="2" id="KW-1185">Reference proteome</keyword>
<evidence type="ECO:0000313" key="1">
    <source>
        <dbReference type="EMBL" id="KAF5737673.1"/>
    </source>
</evidence>
<dbReference type="AlphaFoldDB" id="A0A7J7CUC4"/>
<proteinExistence type="predicted"/>
<dbReference type="Proteomes" id="UP000593562">
    <property type="component" value="Unassembled WGS sequence"/>
</dbReference>
<comment type="caution">
    <text evidence="1">The sequence shown here is derived from an EMBL/GenBank/DDBJ whole genome shotgun (WGS) entry which is preliminary data.</text>
</comment>
<name>A0A7J7CUC4_TRIWF</name>
<sequence length="643" mass="65623">MNLIGKAHGDTVAKQEEFSSGGFGSTASPSLFAAAASSSSSNQTSFPLAATGPSAFPPPLFGAASSSNISNPANFGFAVPGPYAFPSPLFGAAASSNISNPANFGLAATDASASAPPLFGAASSSNISNTASFGLAPTGASASAPPFSDAASSSNTTNPANFALVGTGPSIFSPPLFDAASSGNISNPANFGFAVGSSLFRPSLFAASSSGNSSTQALSRPAVLPPCANSFNVFPSLSALENPSAASTSPVFCSSSSNMTSLPKLAPSTYNATTFASPPVFRCGFIVNSSSDSSWVAPPSTPFPAPSAPSSSIFATTATATATVLPPEELSNKQEFSFGGFGSPASPSAFRASSSISSTQAMNSGFLPFANSVNAFTSLSSRINPPAVGFSSSKTRSSPTEVLFGTTPTSTMASPPVSKCGFWPPINSSNAPPSFDFSSTPLHCFANIKSQSRNDSQLAQPFSSISPTATTTTIFPARGEEVGKPTSHLCPSCGQTLLSGTVYTPTLTFDQSQPQWLQSISAMPENQAKSHEELRWANHLLQGNVKDNVVPVAQSTISSQPQWTLPVMVLPVMPLPTWSALPYTPAVMPLSTWSTLPYTPALSSTQPAFAANGAAFGYASSPSFSGTPMLPAVLNLSDMFRRL</sequence>
<dbReference type="InParanoid" id="A0A7J7CUC4"/>
<gene>
    <name evidence="1" type="ORF">HS088_TW13G00561</name>
</gene>
<reference evidence="1 2" key="1">
    <citation type="journal article" date="2020" name="Nat. Commun.">
        <title>Genome of Tripterygium wilfordii and identification of cytochrome P450 involved in triptolide biosynthesis.</title>
        <authorList>
            <person name="Tu L."/>
            <person name="Su P."/>
            <person name="Zhang Z."/>
            <person name="Gao L."/>
            <person name="Wang J."/>
            <person name="Hu T."/>
            <person name="Zhou J."/>
            <person name="Zhang Y."/>
            <person name="Zhao Y."/>
            <person name="Liu Y."/>
            <person name="Song Y."/>
            <person name="Tong Y."/>
            <person name="Lu Y."/>
            <person name="Yang J."/>
            <person name="Xu C."/>
            <person name="Jia M."/>
            <person name="Peters R.J."/>
            <person name="Huang L."/>
            <person name="Gao W."/>
        </authorList>
    </citation>
    <scope>NUCLEOTIDE SEQUENCE [LARGE SCALE GENOMIC DNA]</scope>
    <source>
        <strain evidence="2">cv. XIE 37</strain>
        <tissue evidence="1">Leaf</tissue>
    </source>
</reference>
<dbReference type="Gene3D" id="1.10.10.2360">
    <property type="match status" value="1"/>
</dbReference>
<accession>A0A7J7CUC4</accession>